<evidence type="ECO:0000313" key="1">
    <source>
        <dbReference type="EMBL" id="GMH69477.1"/>
    </source>
</evidence>
<dbReference type="AlphaFoldDB" id="A0A9W7AC07"/>
<reference evidence="1" key="1">
    <citation type="submission" date="2022-07" db="EMBL/GenBank/DDBJ databases">
        <title>Genome analysis of Parmales, a sister group of diatoms, reveals the evolutionary specialization of diatoms from phago-mixotrophs to photoautotrophs.</title>
        <authorList>
            <person name="Ban H."/>
            <person name="Sato S."/>
            <person name="Yoshikawa S."/>
            <person name="Kazumasa Y."/>
            <person name="Nakamura Y."/>
            <person name="Ichinomiya M."/>
            <person name="Saitoh K."/>
            <person name="Sato N."/>
            <person name="Blanc-Mathieu R."/>
            <person name="Endo H."/>
            <person name="Kuwata A."/>
            <person name="Ogata H."/>
        </authorList>
    </citation>
    <scope>NUCLEOTIDE SEQUENCE</scope>
</reference>
<proteinExistence type="predicted"/>
<comment type="caution">
    <text evidence="1">The sequence shown here is derived from an EMBL/GenBank/DDBJ whole genome shotgun (WGS) entry which is preliminary data.</text>
</comment>
<protein>
    <submittedName>
        <fullName evidence="1">Uncharacterized protein</fullName>
    </submittedName>
</protein>
<sequence>MGGVGVNVWDKIKDMSDYSETRVLSSSPISDVTVKANGEKADCFDDDFFPACFFNRVTGGFTDTKLSREAGLVGVDFGNPHRRAGAFVGSMYEGSRPEGKGRKRR</sequence>
<evidence type="ECO:0000313" key="2">
    <source>
        <dbReference type="Proteomes" id="UP001165082"/>
    </source>
</evidence>
<organism evidence="1 2">
    <name type="scientific">Triparma retinervis</name>
    <dbReference type="NCBI Taxonomy" id="2557542"/>
    <lineage>
        <taxon>Eukaryota</taxon>
        <taxon>Sar</taxon>
        <taxon>Stramenopiles</taxon>
        <taxon>Ochrophyta</taxon>
        <taxon>Bolidophyceae</taxon>
        <taxon>Parmales</taxon>
        <taxon>Triparmaceae</taxon>
        <taxon>Triparma</taxon>
    </lineage>
</organism>
<dbReference type="EMBL" id="BRXZ01001368">
    <property type="protein sequence ID" value="GMH69477.1"/>
    <property type="molecule type" value="Genomic_DNA"/>
</dbReference>
<name>A0A9W7AC07_9STRA</name>
<gene>
    <name evidence="1" type="ORF">TrRE_jg11807</name>
</gene>
<accession>A0A9W7AC07</accession>
<keyword evidence="2" id="KW-1185">Reference proteome</keyword>
<dbReference type="Proteomes" id="UP001165082">
    <property type="component" value="Unassembled WGS sequence"/>
</dbReference>